<evidence type="ECO:0000313" key="1">
    <source>
        <dbReference type="EMBL" id="CAJ2651098.1"/>
    </source>
</evidence>
<comment type="caution">
    <text evidence="1">The sequence shown here is derived from an EMBL/GenBank/DDBJ whole genome shotgun (WGS) entry which is preliminary data.</text>
</comment>
<organism evidence="1 2">
    <name type="scientific">Trifolium pratense</name>
    <name type="common">Red clover</name>
    <dbReference type="NCBI Taxonomy" id="57577"/>
    <lineage>
        <taxon>Eukaryota</taxon>
        <taxon>Viridiplantae</taxon>
        <taxon>Streptophyta</taxon>
        <taxon>Embryophyta</taxon>
        <taxon>Tracheophyta</taxon>
        <taxon>Spermatophyta</taxon>
        <taxon>Magnoliopsida</taxon>
        <taxon>eudicotyledons</taxon>
        <taxon>Gunneridae</taxon>
        <taxon>Pentapetalae</taxon>
        <taxon>rosids</taxon>
        <taxon>fabids</taxon>
        <taxon>Fabales</taxon>
        <taxon>Fabaceae</taxon>
        <taxon>Papilionoideae</taxon>
        <taxon>50 kb inversion clade</taxon>
        <taxon>NPAAA clade</taxon>
        <taxon>Hologalegina</taxon>
        <taxon>IRL clade</taxon>
        <taxon>Trifolieae</taxon>
        <taxon>Trifolium</taxon>
    </lineage>
</organism>
<reference evidence="1" key="1">
    <citation type="submission" date="2023-10" db="EMBL/GenBank/DDBJ databases">
        <authorList>
            <person name="Rodriguez Cubillos JULIANA M."/>
            <person name="De Vega J."/>
        </authorList>
    </citation>
    <scope>NUCLEOTIDE SEQUENCE</scope>
</reference>
<dbReference type="EMBL" id="CASHSV030000110">
    <property type="protein sequence ID" value="CAJ2651098.1"/>
    <property type="molecule type" value="Genomic_DNA"/>
</dbReference>
<sequence length="204" mass="23408">METLKAALGIVSSEANELNAEGNDEGPDNEGKDVSFADAKHILKPEHSFLDRDFSRKKQLEVIQKEETTKKKGVKDTKHHRRVGLSRKSTRMIHPIQIAVRMMRRQVEGSTVGLILTVVIDLILIVMLRGRSRPKRSKRHLSTTRKAGWRTVMILILVLILMTASVQEKVIKNQKRLVRGMIQMVILIIMKSYLGIRLKKWRDI</sequence>
<proteinExistence type="predicted"/>
<dbReference type="Proteomes" id="UP001177021">
    <property type="component" value="Unassembled WGS sequence"/>
</dbReference>
<evidence type="ECO:0000313" key="2">
    <source>
        <dbReference type="Proteomes" id="UP001177021"/>
    </source>
</evidence>
<accession>A0ACB0K413</accession>
<protein>
    <submittedName>
        <fullName evidence="1">Uncharacterized protein</fullName>
    </submittedName>
</protein>
<keyword evidence="2" id="KW-1185">Reference proteome</keyword>
<name>A0ACB0K413_TRIPR</name>
<gene>
    <name evidence="1" type="ORF">MILVUS5_LOCUS18782</name>
</gene>